<comment type="caution">
    <text evidence="3">The sequence shown here is derived from an EMBL/GenBank/DDBJ whole genome shotgun (WGS) entry which is preliminary data.</text>
</comment>
<feature type="transmembrane region" description="Helical" evidence="2">
    <location>
        <begin position="162"/>
        <end position="182"/>
    </location>
</feature>
<accession>A0A8B6GGM6</accession>
<dbReference type="Proteomes" id="UP000596742">
    <property type="component" value="Unassembled WGS sequence"/>
</dbReference>
<name>A0A8B6GGM6_MYTGA</name>
<sequence>MCRLMFKETKDSQKNLCKTAELLTITIELENSTNLPDSLVKDSYLFQPLIWKRISGTHGKGLLQLKPVYEMLSLSLLSYETEETSITLQSKPQGCVENLTELEYERIFRNFLLNFTKENDEICNEHIGEMSGYARFYHECCQYDQHGNMQCNRVLKNKWMQAIQYCTYIVIIIVVLYCPLMIPSSLYDSKYGPQQFVYCLKDSSQMFNYAVKKTCSKNECQGHNKQKDKLISYAKWKVELVIFLIKVAIYTMVGVILNSSHAMQYISIISLAWLYYRRCFGGIGQIYKDYNKAVHSILYRVNKRQLNNIATKESKEQENTAFQVIYDGAWQTISDEVGDKQGKTDTKHDAQVNNKQDKNNDSSQIQKDIDTSDRNLKFKTNSVILLLDDCDKQYITKTFFFEVCKIEPDGPGPMNKHFVRALRQFGIIILFLIFVTLVVLAFGDSYSMTFSNQLLATLAGGVVPLILMKTNILFAQAEKIDVNELVNRYFSDQDITNETILSNVQKLQKSLQEMKKGGVNENEKIDNKTTEQIVQVEENTHQLKNGEVIVKGVFKKNFNEQIGKDEKWWNIADIDMIEYDESNEMNEGTVDLNFCNDTANLSFTLNICSQPIREYY</sequence>
<feature type="transmembrane region" description="Helical" evidence="2">
    <location>
        <begin position="240"/>
        <end position="257"/>
    </location>
</feature>
<reference evidence="3" key="1">
    <citation type="submission" date="2018-11" db="EMBL/GenBank/DDBJ databases">
        <authorList>
            <person name="Alioto T."/>
            <person name="Alioto T."/>
        </authorList>
    </citation>
    <scope>NUCLEOTIDE SEQUENCE</scope>
</reference>
<feature type="compositionally biased region" description="Basic and acidic residues" evidence="1">
    <location>
        <begin position="340"/>
        <end position="360"/>
    </location>
</feature>
<evidence type="ECO:0000256" key="2">
    <source>
        <dbReference type="SAM" id="Phobius"/>
    </source>
</evidence>
<proteinExistence type="predicted"/>
<gene>
    <name evidence="3" type="ORF">MGAL_10B065654</name>
</gene>
<keyword evidence="4" id="KW-1185">Reference proteome</keyword>
<dbReference type="AlphaFoldDB" id="A0A8B6GGM6"/>
<feature type="transmembrane region" description="Helical" evidence="2">
    <location>
        <begin position="425"/>
        <end position="442"/>
    </location>
</feature>
<keyword evidence="2" id="KW-0812">Transmembrane</keyword>
<evidence type="ECO:0000313" key="3">
    <source>
        <dbReference type="EMBL" id="VDI63548.1"/>
    </source>
</evidence>
<evidence type="ECO:0000313" key="4">
    <source>
        <dbReference type="Proteomes" id="UP000596742"/>
    </source>
</evidence>
<evidence type="ECO:0000256" key="1">
    <source>
        <dbReference type="SAM" id="MobiDB-lite"/>
    </source>
</evidence>
<feature type="transmembrane region" description="Helical" evidence="2">
    <location>
        <begin position="454"/>
        <end position="474"/>
    </location>
</feature>
<dbReference type="EMBL" id="UYJE01008386">
    <property type="protein sequence ID" value="VDI63548.1"/>
    <property type="molecule type" value="Genomic_DNA"/>
</dbReference>
<keyword evidence="2" id="KW-1133">Transmembrane helix</keyword>
<dbReference type="OrthoDB" id="6112511at2759"/>
<organism evidence="3 4">
    <name type="scientific">Mytilus galloprovincialis</name>
    <name type="common">Mediterranean mussel</name>
    <dbReference type="NCBI Taxonomy" id="29158"/>
    <lineage>
        <taxon>Eukaryota</taxon>
        <taxon>Metazoa</taxon>
        <taxon>Spiralia</taxon>
        <taxon>Lophotrochozoa</taxon>
        <taxon>Mollusca</taxon>
        <taxon>Bivalvia</taxon>
        <taxon>Autobranchia</taxon>
        <taxon>Pteriomorphia</taxon>
        <taxon>Mytilida</taxon>
        <taxon>Mytiloidea</taxon>
        <taxon>Mytilidae</taxon>
        <taxon>Mytilinae</taxon>
        <taxon>Mytilus</taxon>
    </lineage>
</organism>
<protein>
    <submittedName>
        <fullName evidence="3">Uncharacterized protein</fullName>
    </submittedName>
</protein>
<feature type="region of interest" description="Disordered" evidence="1">
    <location>
        <begin position="340"/>
        <end position="366"/>
    </location>
</feature>
<keyword evidence="2" id="KW-0472">Membrane</keyword>